<dbReference type="CDD" id="cd06265">
    <property type="entry name" value="RNase_A_canonical"/>
    <property type="match status" value="1"/>
</dbReference>
<keyword evidence="3" id="KW-0964">Secreted</keyword>
<dbReference type="PROSITE" id="PS00127">
    <property type="entry name" value="RNASE_PANCREATIC"/>
    <property type="match status" value="1"/>
</dbReference>
<evidence type="ECO:0000256" key="7">
    <source>
        <dbReference type="ARBA" id="ARBA00023157"/>
    </source>
</evidence>
<dbReference type="InterPro" id="IPR023412">
    <property type="entry name" value="RNaseA_domain"/>
</dbReference>
<dbReference type="GO" id="GO:0016787">
    <property type="term" value="F:hydrolase activity"/>
    <property type="evidence" value="ECO:0007669"/>
    <property type="project" value="UniProtKB-KW"/>
</dbReference>
<dbReference type="GO" id="GO:0004540">
    <property type="term" value="F:RNA nuclease activity"/>
    <property type="evidence" value="ECO:0007669"/>
    <property type="project" value="TreeGrafter"/>
</dbReference>
<comment type="similarity">
    <text evidence="2 8">Belongs to the pancreatic ribonuclease family.</text>
</comment>
<sequence>MITRTVSKNPRTTRGDLVNNLQRAGTKVTNATISNTLRRQGLKSCSARRVPLLKPVHVQAHLKFAREHLDDPEEDWENVIWSDETKIELFEKTASPEVFALVIAIVCLVISVIGNIVFFCCRTSKCKGIENPTGKAIYDNSSQPVHDMGTMRIQVVCLLLVLLSAAVLSLDKKTPNRYQKFENQHINKEMSPCECNKVMQGRQINAIKPKRCKKTNTFVLSDAESVKAICLNQGEPFPGNLTKSLKRFDIVVCEWDQITTPPSNCSYNGRQLENKNIIIKCVKGLPVHYDQDIGHCD</sequence>
<dbReference type="Proteomes" id="UP001219934">
    <property type="component" value="Unassembled WGS sequence"/>
</dbReference>
<dbReference type="GO" id="GO:0015074">
    <property type="term" value="P:DNA integration"/>
    <property type="evidence" value="ECO:0007669"/>
    <property type="project" value="InterPro"/>
</dbReference>
<evidence type="ECO:0000256" key="6">
    <source>
        <dbReference type="ARBA" id="ARBA00022801"/>
    </source>
</evidence>
<evidence type="ECO:0000256" key="1">
    <source>
        <dbReference type="ARBA" id="ARBA00004613"/>
    </source>
</evidence>
<comment type="caution">
    <text evidence="11">The sequence shown here is derived from an EMBL/GenBank/DDBJ whole genome shotgun (WGS) entry which is preliminary data.</text>
</comment>
<dbReference type="InterPro" id="IPR036397">
    <property type="entry name" value="RNaseH_sf"/>
</dbReference>
<dbReference type="InterPro" id="IPR002492">
    <property type="entry name" value="Transposase_Tc1-like"/>
</dbReference>
<evidence type="ECO:0000313" key="12">
    <source>
        <dbReference type="Proteomes" id="UP001219934"/>
    </source>
</evidence>
<organism evidence="11 12">
    <name type="scientific">Pogonophryne albipinna</name>
    <dbReference type="NCBI Taxonomy" id="1090488"/>
    <lineage>
        <taxon>Eukaryota</taxon>
        <taxon>Metazoa</taxon>
        <taxon>Chordata</taxon>
        <taxon>Craniata</taxon>
        <taxon>Vertebrata</taxon>
        <taxon>Euteleostomi</taxon>
        <taxon>Actinopterygii</taxon>
        <taxon>Neopterygii</taxon>
        <taxon>Teleostei</taxon>
        <taxon>Neoteleostei</taxon>
        <taxon>Acanthomorphata</taxon>
        <taxon>Eupercaria</taxon>
        <taxon>Perciformes</taxon>
        <taxon>Notothenioidei</taxon>
        <taxon>Pogonophryne</taxon>
    </lineage>
</organism>
<protein>
    <recommendedName>
        <fullName evidence="10">Ribonuclease A-domain domain-containing protein</fullName>
    </recommendedName>
</protein>
<keyword evidence="6 8" id="KW-0378">Hydrolase</keyword>
<accession>A0AAD6BJQ5</accession>
<feature type="transmembrane region" description="Helical" evidence="9">
    <location>
        <begin position="98"/>
        <end position="119"/>
    </location>
</feature>
<dbReference type="InterPro" id="IPR023411">
    <property type="entry name" value="RNaseA_AS"/>
</dbReference>
<keyword evidence="5 8" id="KW-0255">Endonuclease</keyword>
<proteinExistence type="inferred from homology"/>
<reference evidence="11" key="1">
    <citation type="submission" date="2022-11" db="EMBL/GenBank/DDBJ databases">
        <title>Chromosome-level genome of Pogonophryne albipinna.</title>
        <authorList>
            <person name="Jo E."/>
        </authorList>
    </citation>
    <scope>NUCLEOTIDE SEQUENCE</scope>
    <source>
        <strain evidence="11">SGF0006</strain>
        <tissue evidence="11">Muscle</tissue>
    </source>
</reference>
<evidence type="ECO:0000313" key="11">
    <source>
        <dbReference type="EMBL" id="KAJ4946060.1"/>
    </source>
</evidence>
<name>A0AAD6BJQ5_9TELE</name>
<dbReference type="SUPFAM" id="SSF54076">
    <property type="entry name" value="RNase A-like"/>
    <property type="match status" value="1"/>
</dbReference>
<evidence type="ECO:0000256" key="5">
    <source>
        <dbReference type="ARBA" id="ARBA00022759"/>
    </source>
</evidence>
<dbReference type="GO" id="GO:0003677">
    <property type="term" value="F:DNA binding"/>
    <property type="evidence" value="ECO:0007669"/>
    <property type="project" value="InterPro"/>
</dbReference>
<evidence type="ECO:0000256" key="2">
    <source>
        <dbReference type="ARBA" id="ARBA00005600"/>
    </source>
</evidence>
<dbReference type="EMBL" id="JAPTMU010000003">
    <property type="protein sequence ID" value="KAJ4946060.1"/>
    <property type="molecule type" value="Genomic_DNA"/>
</dbReference>
<feature type="transmembrane region" description="Helical" evidence="9">
    <location>
        <begin position="151"/>
        <end position="170"/>
    </location>
</feature>
<dbReference type="PANTHER" id="PTHR11437">
    <property type="entry name" value="RIBONUCLEASE"/>
    <property type="match status" value="1"/>
</dbReference>
<dbReference type="SMART" id="SM00092">
    <property type="entry name" value="RNAse_Pc"/>
    <property type="match status" value="1"/>
</dbReference>
<keyword evidence="4 8" id="KW-0540">Nuclease</keyword>
<gene>
    <name evidence="11" type="ORF">JOQ06_023735</name>
</gene>
<dbReference type="Pfam" id="PF01498">
    <property type="entry name" value="HTH_Tnp_Tc3_2"/>
    <property type="match status" value="1"/>
</dbReference>
<dbReference type="AlphaFoldDB" id="A0AAD6BJQ5"/>
<evidence type="ECO:0000256" key="3">
    <source>
        <dbReference type="ARBA" id="ARBA00022525"/>
    </source>
</evidence>
<dbReference type="GO" id="GO:0006313">
    <property type="term" value="P:DNA transposition"/>
    <property type="evidence" value="ECO:0007669"/>
    <property type="project" value="InterPro"/>
</dbReference>
<keyword evidence="7" id="KW-1015">Disulfide bond</keyword>
<keyword evidence="9" id="KW-1133">Transmembrane helix</keyword>
<dbReference type="InterPro" id="IPR036816">
    <property type="entry name" value="RNaseA-like_dom_sf"/>
</dbReference>
<dbReference type="GO" id="GO:0004519">
    <property type="term" value="F:endonuclease activity"/>
    <property type="evidence" value="ECO:0007669"/>
    <property type="project" value="UniProtKB-KW"/>
</dbReference>
<evidence type="ECO:0000259" key="10">
    <source>
        <dbReference type="SMART" id="SM00092"/>
    </source>
</evidence>
<evidence type="ECO:0000256" key="4">
    <source>
        <dbReference type="ARBA" id="ARBA00022722"/>
    </source>
</evidence>
<dbReference type="GO" id="GO:0050830">
    <property type="term" value="P:defense response to Gram-positive bacterium"/>
    <property type="evidence" value="ECO:0007669"/>
    <property type="project" value="TreeGrafter"/>
</dbReference>
<dbReference type="PANTHER" id="PTHR11437:SF10">
    <property type="entry name" value="ANGIOGENIN-RELATED"/>
    <property type="match status" value="1"/>
</dbReference>
<feature type="domain" description="Ribonuclease A-domain" evidence="10">
    <location>
        <begin position="174"/>
        <end position="293"/>
    </location>
</feature>
<dbReference type="Pfam" id="PF00074">
    <property type="entry name" value="RnaseA"/>
    <property type="match status" value="1"/>
</dbReference>
<keyword evidence="9" id="KW-0812">Transmembrane</keyword>
<dbReference type="GO" id="GO:0005576">
    <property type="term" value="C:extracellular region"/>
    <property type="evidence" value="ECO:0007669"/>
    <property type="project" value="UniProtKB-SubCell"/>
</dbReference>
<keyword evidence="12" id="KW-1185">Reference proteome</keyword>
<dbReference type="InterPro" id="IPR001427">
    <property type="entry name" value="RNaseA"/>
</dbReference>
<dbReference type="Gene3D" id="3.10.130.10">
    <property type="entry name" value="Ribonuclease A-like domain"/>
    <property type="match status" value="1"/>
</dbReference>
<evidence type="ECO:0000256" key="9">
    <source>
        <dbReference type="SAM" id="Phobius"/>
    </source>
</evidence>
<keyword evidence="9" id="KW-0472">Membrane</keyword>
<dbReference type="GO" id="GO:0050829">
    <property type="term" value="P:defense response to Gram-negative bacterium"/>
    <property type="evidence" value="ECO:0007669"/>
    <property type="project" value="TreeGrafter"/>
</dbReference>
<comment type="subcellular location">
    <subcellularLocation>
        <location evidence="1">Secreted</location>
    </subcellularLocation>
</comment>
<dbReference type="Gene3D" id="3.30.420.10">
    <property type="entry name" value="Ribonuclease H-like superfamily/Ribonuclease H"/>
    <property type="match status" value="1"/>
</dbReference>
<dbReference type="GO" id="GO:0001525">
    <property type="term" value="P:angiogenesis"/>
    <property type="evidence" value="ECO:0007669"/>
    <property type="project" value="TreeGrafter"/>
</dbReference>
<evidence type="ECO:0000256" key="8">
    <source>
        <dbReference type="RuleBase" id="RU000651"/>
    </source>
</evidence>